<dbReference type="AlphaFoldDB" id="B9SVX2"/>
<gene>
    <name evidence="1" type="ORF">RCOM_0981020</name>
</gene>
<proteinExistence type="predicted"/>
<dbReference type="InParanoid" id="B9SVX2"/>
<sequence>MGLMTTPVGWPWGTRNVYRDFRVVVLGQQSTTTSFCFFTSYPILKFQESEMWQMSSSSL</sequence>
<name>B9SVX2_RICCO</name>
<evidence type="ECO:0000313" key="1">
    <source>
        <dbReference type="EMBL" id="EEF32233.1"/>
    </source>
</evidence>
<protein>
    <submittedName>
        <fullName evidence="1">Uncharacterized protein</fullName>
    </submittedName>
</protein>
<organism evidence="1 2">
    <name type="scientific">Ricinus communis</name>
    <name type="common">Castor bean</name>
    <dbReference type="NCBI Taxonomy" id="3988"/>
    <lineage>
        <taxon>Eukaryota</taxon>
        <taxon>Viridiplantae</taxon>
        <taxon>Streptophyta</taxon>
        <taxon>Embryophyta</taxon>
        <taxon>Tracheophyta</taxon>
        <taxon>Spermatophyta</taxon>
        <taxon>Magnoliopsida</taxon>
        <taxon>eudicotyledons</taxon>
        <taxon>Gunneridae</taxon>
        <taxon>Pentapetalae</taxon>
        <taxon>rosids</taxon>
        <taxon>fabids</taxon>
        <taxon>Malpighiales</taxon>
        <taxon>Euphorbiaceae</taxon>
        <taxon>Acalyphoideae</taxon>
        <taxon>Acalypheae</taxon>
        <taxon>Ricinus</taxon>
    </lineage>
</organism>
<accession>B9SVX2</accession>
<dbReference type="EMBL" id="EQ974179">
    <property type="protein sequence ID" value="EEF32233.1"/>
    <property type="molecule type" value="Genomic_DNA"/>
</dbReference>
<reference evidence="2" key="1">
    <citation type="journal article" date="2010" name="Nat. Biotechnol.">
        <title>Draft genome sequence of the oilseed species Ricinus communis.</title>
        <authorList>
            <person name="Chan A.P."/>
            <person name="Crabtree J."/>
            <person name="Zhao Q."/>
            <person name="Lorenzi H."/>
            <person name="Orvis J."/>
            <person name="Puiu D."/>
            <person name="Melake-Berhan A."/>
            <person name="Jones K.M."/>
            <person name="Redman J."/>
            <person name="Chen G."/>
            <person name="Cahoon E.B."/>
            <person name="Gedil M."/>
            <person name="Stanke M."/>
            <person name="Haas B.J."/>
            <person name="Wortman J.R."/>
            <person name="Fraser-Liggett C.M."/>
            <person name="Ravel J."/>
            <person name="Rabinowicz P.D."/>
        </authorList>
    </citation>
    <scope>NUCLEOTIDE SEQUENCE [LARGE SCALE GENOMIC DNA]</scope>
    <source>
        <strain evidence="2">cv. Hale</strain>
    </source>
</reference>
<dbReference type="Proteomes" id="UP000008311">
    <property type="component" value="Unassembled WGS sequence"/>
</dbReference>
<evidence type="ECO:0000313" key="2">
    <source>
        <dbReference type="Proteomes" id="UP000008311"/>
    </source>
</evidence>
<keyword evidence="2" id="KW-1185">Reference proteome</keyword>